<keyword evidence="9" id="KW-1185">Reference proteome</keyword>
<organism evidence="8 9">
    <name type="scientific">Roseburia zhanii</name>
    <dbReference type="NCBI Taxonomy" id="2763064"/>
    <lineage>
        <taxon>Bacteria</taxon>
        <taxon>Bacillati</taxon>
        <taxon>Bacillota</taxon>
        <taxon>Clostridia</taxon>
        <taxon>Lachnospirales</taxon>
        <taxon>Lachnospiraceae</taxon>
        <taxon>Roseburia</taxon>
    </lineage>
</organism>
<evidence type="ECO:0000256" key="5">
    <source>
        <dbReference type="ARBA" id="ARBA00022840"/>
    </source>
</evidence>
<dbReference type="GO" id="GO:0005524">
    <property type="term" value="F:ATP binding"/>
    <property type="evidence" value="ECO:0007669"/>
    <property type="project" value="UniProtKB-KW"/>
</dbReference>
<feature type="transmembrane region" description="Helical" evidence="6">
    <location>
        <begin position="318"/>
        <end position="338"/>
    </location>
</feature>
<feature type="domain" description="Protein kinase" evidence="7">
    <location>
        <begin position="37"/>
        <end position="283"/>
    </location>
</feature>
<proteinExistence type="predicted"/>
<evidence type="ECO:0000259" key="7">
    <source>
        <dbReference type="PROSITE" id="PS50011"/>
    </source>
</evidence>
<dbReference type="InterPro" id="IPR000719">
    <property type="entry name" value="Prot_kinase_dom"/>
</dbReference>
<dbReference type="PROSITE" id="PS50011">
    <property type="entry name" value="PROTEIN_KINASE_DOM"/>
    <property type="match status" value="1"/>
</dbReference>
<dbReference type="GO" id="GO:0004674">
    <property type="term" value="F:protein serine/threonine kinase activity"/>
    <property type="evidence" value="ECO:0007669"/>
    <property type="project" value="UniProtKB-KW"/>
</dbReference>
<keyword evidence="6" id="KW-0472">Membrane</keyword>
<name>A0A923LL45_9FIRM</name>
<dbReference type="InterPro" id="IPR008266">
    <property type="entry name" value="Tyr_kinase_AS"/>
</dbReference>
<keyword evidence="5" id="KW-0067">ATP-binding</keyword>
<dbReference type="CDD" id="cd14014">
    <property type="entry name" value="STKc_PknB_like"/>
    <property type="match status" value="1"/>
</dbReference>
<keyword evidence="1 8" id="KW-0723">Serine/threonine-protein kinase</keyword>
<dbReference type="Gene3D" id="1.10.510.10">
    <property type="entry name" value="Transferase(Phosphotransferase) domain 1"/>
    <property type="match status" value="1"/>
</dbReference>
<dbReference type="SUPFAM" id="SSF56112">
    <property type="entry name" value="Protein kinase-like (PK-like)"/>
    <property type="match status" value="1"/>
</dbReference>
<keyword evidence="6" id="KW-1133">Transmembrane helix</keyword>
<gene>
    <name evidence="8" type="ORF">H8S17_00330</name>
</gene>
<dbReference type="AlphaFoldDB" id="A0A923LL45"/>
<comment type="caution">
    <text evidence="8">The sequence shown here is derived from an EMBL/GenBank/DDBJ whole genome shotgun (WGS) entry which is preliminary data.</text>
</comment>
<dbReference type="Proteomes" id="UP000606720">
    <property type="component" value="Unassembled WGS sequence"/>
</dbReference>
<evidence type="ECO:0000256" key="1">
    <source>
        <dbReference type="ARBA" id="ARBA00022527"/>
    </source>
</evidence>
<dbReference type="RefSeq" id="WP_186865759.1">
    <property type="nucleotide sequence ID" value="NZ_JACOPH010000001.1"/>
</dbReference>
<sequence length="390" mass="44528">MDTAIISIEEKEKNVNFLTEDKQSMQNLQYEYLDNRYENLIILGNQDKKTTYLANDTLDGRIVLKKYIQKEQADIYRRLLEVEEQHLVRIFYVAENEQQALVIMDYVSGQTVEQLQKAGRNFSEQEVITDTIQLLQGILAIHAQGIIHRDISPKNVLISTDGVVKLLDFDIGRKYKKSQGSDTTILGTVGYAAPEQFGFTQSDTRTDIYAIGVFMNMMLTGRLLGEVLYDKGRLGKIISKCTQIDPKKRYQNVEELLKELKRLSKEHQKEENWQKEQSIMPGFRTGVKWKKTLAGIYYVVMGVYSTAAIILFCRTVSAAILQGLALLIYGWLSILLPFNFLHWMDHVPFLKELGSAGRLIFGAVLFGVLFFAGAAFQGYLNDTVLYSVRL</sequence>
<evidence type="ECO:0000313" key="8">
    <source>
        <dbReference type="EMBL" id="MBC5712668.1"/>
    </source>
</evidence>
<reference evidence="8" key="1">
    <citation type="submission" date="2020-08" db="EMBL/GenBank/DDBJ databases">
        <title>Genome public.</title>
        <authorList>
            <person name="Liu C."/>
            <person name="Sun Q."/>
        </authorList>
    </citation>
    <scope>NUCLEOTIDE SEQUENCE</scope>
    <source>
        <strain evidence="8">BX1005</strain>
    </source>
</reference>
<accession>A0A923LL45</accession>
<evidence type="ECO:0000256" key="2">
    <source>
        <dbReference type="ARBA" id="ARBA00022679"/>
    </source>
</evidence>
<keyword evidence="3" id="KW-0547">Nucleotide-binding</keyword>
<protein>
    <submittedName>
        <fullName evidence="8">Serine/threonine protein kinase</fullName>
    </submittedName>
</protein>
<evidence type="ECO:0000256" key="3">
    <source>
        <dbReference type="ARBA" id="ARBA00022741"/>
    </source>
</evidence>
<dbReference type="PANTHER" id="PTHR24351">
    <property type="entry name" value="RIBOSOMAL PROTEIN S6 KINASE"/>
    <property type="match status" value="1"/>
</dbReference>
<dbReference type="EMBL" id="JACOPH010000001">
    <property type="protein sequence ID" value="MBC5712668.1"/>
    <property type="molecule type" value="Genomic_DNA"/>
</dbReference>
<feature type="transmembrane region" description="Helical" evidence="6">
    <location>
        <begin position="293"/>
        <end position="312"/>
    </location>
</feature>
<evidence type="ECO:0000313" key="9">
    <source>
        <dbReference type="Proteomes" id="UP000606720"/>
    </source>
</evidence>
<feature type="transmembrane region" description="Helical" evidence="6">
    <location>
        <begin position="359"/>
        <end position="380"/>
    </location>
</feature>
<keyword evidence="2" id="KW-0808">Transferase</keyword>
<dbReference type="Pfam" id="PF00069">
    <property type="entry name" value="Pkinase"/>
    <property type="match status" value="1"/>
</dbReference>
<dbReference type="PROSITE" id="PS00109">
    <property type="entry name" value="PROTEIN_KINASE_TYR"/>
    <property type="match status" value="1"/>
</dbReference>
<evidence type="ECO:0000256" key="6">
    <source>
        <dbReference type="SAM" id="Phobius"/>
    </source>
</evidence>
<dbReference type="InterPro" id="IPR011009">
    <property type="entry name" value="Kinase-like_dom_sf"/>
</dbReference>
<keyword evidence="4 8" id="KW-0418">Kinase</keyword>
<keyword evidence="6" id="KW-0812">Transmembrane</keyword>
<evidence type="ECO:0000256" key="4">
    <source>
        <dbReference type="ARBA" id="ARBA00022777"/>
    </source>
</evidence>